<evidence type="ECO:0000313" key="6">
    <source>
        <dbReference type="EMBL" id="OAF68042.1"/>
    </source>
</evidence>
<evidence type="ECO:0000256" key="3">
    <source>
        <dbReference type="ARBA" id="ARBA00022807"/>
    </source>
</evidence>
<dbReference type="InterPro" id="IPR038765">
    <property type="entry name" value="Papain-like_cys_pep_sf"/>
</dbReference>
<accession>A0A177B2T8</accession>
<gene>
    <name evidence="6" type="ORF">A3Q56_04216</name>
</gene>
<proteinExistence type="predicted"/>
<dbReference type="SUPFAM" id="SSF49758">
    <property type="entry name" value="Calpain large subunit, middle domain (domain III)"/>
    <property type="match status" value="1"/>
</dbReference>
<dbReference type="PANTHER" id="PTHR46143">
    <property type="entry name" value="CALPAIN-7"/>
    <property type="match status" value="1"/>
</dbReference>
<dbReference type="InterPro" id="IPR036181">
    <property type="entry name" value="MIT_dom_sf"/>
</dbReference>
<dbReference type="Pfam" id="PF00648">
    <property type="entry name" value="Peptidase_C2"/>
    <property type="match status" value="1"/>
</dbReference>
<keyword evidence="3 4" id="KW-0788">Thiol protease</keyword>
<feature type="active site" evidence="4">
    <location>
        <position position="264"/>
    </location>
</feature>
<dbReference type="InterPro" id="IPR051297">
    <property type="entry name" value="PalB/RIM13"/>
</dbReference>
<dbReference type="InterPro" id="IPR036213">
    <property type="entry name" value="Calpain_III_sf"/>
</dbReference>
<feature type="active site" evidence="4">
    <location>
        <position position="451"/>
    </location>
</feature>
<dbReference type="EMBL" id="LWCA01000525">
    <property type="protein sequence ID" value="OAF68042.1"/>
    <property type="molecule type" value="Genomic_DNA"/>
</dbReference>
<dbReference type="OrthoDB" id="167576at2759"/>
<dbReference type="SMART" id="SM00230">
    <property type="entry name" value="CysPc"/>
    <property type="match status" value="1"/>
</dbReference>
<evidence type="ECO:0000259" key="5">
    <source>
        <dbReference type="PROSITE" id="PS50203"/>
    </source>
</evidence>
<evidence type="ECO:0000256" key="4">
    <source>
        <dbReference type="PROSITE-ProRule" id="PRU00239"/>
    </source>
</evidence>
<dbReference type="Gene3D" id="3.90.70.10">
    <property type="entry name" value="Cysteine proteinases"/>
    <property type="match status" value="1"/>
</dbReference>
<evidence type="ECO:0000256" key="2">
    <source>
        <dbReference type="ARBA" id="ARBA00022801"/>
    </source>
</evidence>
<keyword evidence="7" id="KW-1185">Reference proteome</keyword>
<feature type="active site" evidence="4">
    <location>
        <position position="431"/>
    </location>
</feature>
<dbReference type="CDD" id="cd00044">
    <property type="entry name" value="CysPc"/>
    <property type="match status" value="1"/>
</dbReference>
<dbReference type="AlphaFoldDB" id="A0A177B2T8"/>
<evidence type="ECO:0000256" key="1">
    <source>
        <dbReference type="ARBA" id="ARBA00022670"/>
    </source>
</evidence>
<dbReference type="InterPro" id="IPR001300">
    <property type="entry name" value="Peptidase_C2_calpain_cat"/>
</dbReference>
<keyword evidence="1 4" id="KW-0645">Protease</keyword>
<dbReference type="GO" id="GO:0006508">
    <property type="term" value="P:proteolysis"/>
    <property type="evidence" value="ECO:0007669"/>
    <property type="project" value="UniProtKB-KW"/>
</dbReference>
<dbReference type="GO" id="GO:0004198">
    <property type="term" value="F:calcium-dependent cysteine-type endopeptidase activity"/>
    <property type="evidence" value="ECO:0007669"/>
    <property type="project" value="InterPro"/>
</dbReference>
<protein>
    <recommendedName>
        <fullName evidence="5">Calpain catalytic domain-containing protein</fullName>
    </recommendedName>
</protein>
<dbReference type="Gene3D" id="1.20.58.80">
    <property type="entry name" value="Phosphotransferase system, lactose/cellobiose-type IIA subunit"/>
    <property type="match status" value="1"/>
</dbReference>
<sequence>MDNKKSTNYARVAFASEKQKKFKKALFFYKEAIQWLIKEYGENNFKSDDAKNLDVWLAKVEKLRTITNEPTTVQNNEDAIIRNEFQTIRYLLDEAITYDEQCDYNKSLEIYTKVVEKTIEFKNGKATDKLKLQSNKWAYHSLDRAEIIKGIISQNKKDPKSEFEKRPVLKKVEKMSLTPYEKRIIIKGSSIDGNKYAPFVSININEKYSSYDLFSDPDGLLKLSKKHRTYQGLTWKRASHFVCEPQLIIQISPFGIKQNLVNDCAFLSSLSACAQYERIHGKRLISNIIYPQNLKNEPIYNPCGKYMVLLKFNGVYRKIVIDDLFPVIETDEGDTILASFSVIPNELWVSIVEKAFLKVMGGYALESSMAMKDMFMLTGWIPERILFDDIDFDADKIFHLLLTRFHKGDCLLVASSKKDLDEDRCGIVSTHAYAILDIRNIQNNKIILMKNPWHEKRWKGNFSVDDDVHWTPELRKNLKFNQKFAKVYDNGIFWIDLKSLVTFFRGIDVNWNPSIFPHSASLHDTWNVTNGPISCHFNIKDNPQYNLYSAGNGKRAIWIHVNRHSNNSDSKDEFIGLVIYKNKKTCRVYEPNYPEPYKDGVRTNSPHYLVKLIEDEPEVNLTIVLTQLKKSITLNYTLSAYSSFSFQLNRTPDIFKDSPHIHASDVWIKESTGKNIEANYKMIVQESTTVLFQLTTQKELAIGIQLLSENNLNLYNTENIYRYGCCYLEANVEPGTFTVKVSIYDNTKITPSSSYNLDIYSLKSVQIS</sequence>
<dbReference type="Proteomes" id="UP000078046">
    <property type="component" value="Unassembled WGS sequence"/>
</dbReference>
<keyword evidence="2 4" id="KW-0378">Hydrolase</keyword>
<dbReference type="SUPFAM" id="SSF116846">
    <property type="entry name" value="MIT domain"/>
    <property type="match status" value="1"/>
</dbReference>
<name>A0A177B2T8_9BILA</name>
<organism evidence="6 7">
    <name type="scientific">Intoshia linei</name>
    <dbReference type="NCBI Taxonomy" id="1819745"/>
    <lineage>
        <taxon>Eukaryota</taxon>
        <taxon>Metazoa</taxon>
        <taxon>Spiralia</taxon>
        <taxon>Lophotrochozoa</taxon>
        <taxon>Mesozoa</taxon>
        <taxon>Orthonectida</taxon>
        <taxon>Rhopaluridae</taxon>
        <taxon>Intoshia</taxon>
    </lineage>
</organism>
<comment type="caution">
    <text evidence="6">The sequence shown here is derived from an EMBL/GenBank/DDBJ whole genome shotgun (WGS) entry which is preliminary data.</text>
</comment>
<dbReference type="SUPFAM" id="SSF54001">
    <property type="entry name" value="Cysteine proteinases"/>
    <property type="match status" value="1"/>
</dbReference>
<dbReference type="PROSITE" id="PS50203">
    <property type="entry name" value="CALPAIN_CAT"/>
    <property type="match status" value="1"/>
</dbReference>
<evidence type="ECO:0000313" key="7">
    <source>
        <dbReference type="Proteomes" id="UP000078046"/>
    </source>
</evidence>
<dbReference type="PANTHER" id="PTHR46143:SF1">
    <property type="entry name" value="CALPAIN-7"/>
    <property type="match status" value="1"/>
</dbReference>
<reference evidence="6 7" key="1">
    <citation type="submission" date="2016-04" db="EMBL/GenBank/DDBJ databases">
        <title>The genome of Intoshia linei affirms orthonectids as highly simplified spiralians.</title>
        <authorList>
            <person name="Mikhailov K.V."/>
            <person name="Slusarev G.S."/>
            <person name="Nikitin M.A."/>
            <person name="Logacheva M.D."/>
            <person name="Penin A."/>
            <person name="Aleoshin V."/>
            <person name="Panchin Y.V."/>
        </authorList>
    </citation>
    <scope>NUCLEOTIDE SEQUENCE [LARGE SCALE GENOMIC DNA]</scope>
    <source>
        <strain evidence="6">Intl2013</strain>
        <tissue evidence="6">Whole animal</tissue>
    </source>
</reference>
<feature type="domain" description="Calpain catalytic" evidence="5">
    <location>
        <begin position="207"/>
        <end position="513"/>
    </location>
</feature>